<dbReference type="SMART" id="SM00530">
    <property type="entry name" value="HTH_XRE"/>
    <property type="match status" value="1"/>
</dbReference>
<keyword evidence="4" id="KW-1185">Reference proteome</keyword>
<reference evidence="3 4" key="1">
    <citation type="submission" date="2021-06" db="EMBL/GenBank/DDBJ databases">
        <authorList>
            <person name="Sun Q."/>
            <person name="Li D."/>
        </authorList>
    </citation>
    <scope>NUCLEOTIDE SEQUENCE [LARGE SCALE GENOMIC DNA]</scope>
    <source>
        <strain evidence="3 4">MSJ-2</strain>
    </source>
</reference>
<sequence length="76" mass="8755">MTFGKRLNETRKSKGFTAQAMADLLEIGLRSYRAYESDDREPSFSVLVKIADCFDVSTDYLLCRDGFLAKHERELK</sequence>
<dbReference type="EMBL" id="JAHLQN010000001">
    <property type="protein sequence ID" value="MBU5627741.1"/>
    <property type="molecule type" value="Genomic_DNA"/>
</dbReference>
<dbReference type="PANTHER" id="PTHR46558">
    <property type="entry name" value="TRACRIPTIONAL REGULATORY PROTEIN-RELATED-RELATED"/>
    <property type="match status" value="1"/>
</dbReference>
<proteinExistence type="predicted"/>
<keyword evidence="1" id="KW-0238">DNA-binding</keyword>
<evidence type="ECO:0000313" key="4">
    <source>
        <dbReference type="Proteomes" id="UP000787672"/>
    </source>
</evidence>
<accession>A0ABS6FBV1</accession>
<feature type="domain" description="HTH cro/C1-type" evidence="2">
    <location>
        <begin position="7"/>
        <end position="61"/>
    </location>
</feature>
<name>A0ABS6FBV1_9FIRM</name>
<comment type="caution">
    <text evidence="3">The sequence shown here is derived from an EMBL/GenBank/DDBJ whole genome shotgun (WGS) entry which is preliminary data.</text>
</comment>
<dbReference type="PROSITE" id="PS50943">
    <property type="entry name" value="HTH_CROC1"/>
    <property type="match status" value="1"/>
</dbReference>
<gene>
    <name evidence="3" type="ORF">KQI82_12555</name>
</gene>
<evidence type="ECO:0000313" key="3">
    <source>
        <dbReference type="EMBL" id="MBU5627741.1"/>
    </source>
</evidence>
<dbReference type="InterPro" id="IPR001387">
    <property type="entry name" value="Cro/C1-type_HTH"/>
</dbReference>
<dbReference type="PANTHER" id="PTHR46558:SF14">
    <property type="entry name" value="HTH-TYPE TRANSCRIPTIONAL REGULATOR ANSR"/>
    <property type="match status" value="1"/>
</dbReference>
<dbReference type="Pfam" id="PF12844">
    <property type="entry name" value="HTH_19"/>
    <property type="match status" value="1"/>
</dbReference>
<evidence type="ECO:0000256" key="1">
    <source>
        <dbReference type="ARBA" id="ARBA00023125"/>
    </source>
</evidence>
<evidence type="ECO:0000259" key="2">
    <source>
        <dbReference type="PROSITE" id="PS50943"/>
    </source>
</evidence>
<protein>
    <submittedName>
        <fullName evidence="3">Helix-turn-helix domain-containing protein</fullName>
    </submittedName>
</protein>
<organism evidence="3 4">
    <name type="scientific">Dysosmobacter acutus</name>
    <dbReference type="NCBI Taxonomy" id="2841504"/>
    <lineage>
        <taxon>Bacteria</taxon>
        <taxon>Bacillati</taxon>
        <taxon>Bacillota</taxon>
        <taxon>Clostridia</taxon>
        <taxon>Eubacteriales</taxon>
        <taxon>Oscillospiraceae</taxon>
        <taxon>Dysosmobacter</taxon>
    </lineage>
</organism>
<dbReference type="RefSeq" id="WP_216633079.1">
    <property type="nucleotide sequence ID" value="NZ_JAHLQN010000001.1"/>
</dbReference>
<dbReference type="CDD" id="cd00093">
    <property type="entry name" value="HTH_XRE"/>
    <property type="match status" value="1"/>
</dbReference>
<dbReference type="Proteomes" id="UP000787672">
    <property type="component" value="Unassembled WGS sequence"/>
</dbReference>